<gene>
    <name evidence="2" type="ORF">ACO22_05374</name>
</gene>
<dbReference type="Proteomes" id="UP000242814">
    <property type="component" value="Unassembled WGS sequence"/>
</dbReference>
<dbReference type="PANTHER" id="PTHR40625:SF1">
    <property type="entry name" value="AMP-ACTIVATED PROTEIN KINASE GLYCOGEN-BINDING DOMAIN-CONTAINING PROTEIN"/>
    <property type="match status" value="1"/>
</dbReference>
<feature type="compositionally biased region" description="Polar residues" evidence="1">
    <location>
        <begin position="700"/>
        <end position="717"/>
    </location>
</feature>
<dbReference type="VEuPathDB" id="FungiDB:PADG_12168"/>
<evidence type="ECO:0000313" key="2">
    <source>
        <dbReference type="EMBL" id="ODH23730.1"/>
    </source>
</evidence>
<organism evidence="2 3">
    <name type="scientific">Paracoccidioides brasiliensis</name>
    <dbReference type="NCBI Taxonomy" id="121759"/>
    <lineage>
        <taxon>Eukaryota</taxon>
        <taxon>Fungi</taxon>
        <taxon>Dikarya</taxon>
        <taxon>Ascomycota</taxon>
        <taxon>Pezizomycotina</taxon>
        <taxon>Eurotiomycetes</taxon>
        <taxon>Eurotiomycetidae</taxon>
        <taxon>Onygenales</taxon>
        <taxon>Ajellomycetaceae</taxon>
        <taxon>Paracoccidioides</taxon>
    </lineage>
</organism>
<evidence type="ECO:0000256" key="1">
    <source>
        <dbReference type="SAM" id="MobiDB-lite"/>
    </source>
</evidence>
<dbReference type="AlphaFoldDB" id="A0A1D2JAF9"/>
<feature type="region of interest" description="Disordered" evidence="1">
    <location>
        <begin position="698"/>
        <end position="806"/>
    </location>
</feature>
<feature type="region of interest" description="Disordered" evidence="1">
    <location>
        <begin position="345"/>
        <end position="367"/>
    </location>
</feature>
<comment type="caution">
    <text evidence="2">The sequence shown here is derived from an EMBL/GenBank/DDBJ whole genome shotgun (WGS) entry which is preliminary data.</text>
</comment>
<dbReference type="EMBL" id="LZYO01000238">
    <property type="protein sequence ID" value="ODH23730.1"/>
    <property type="molecule type" value="Genomic_DNA"/>
</dbReference>
<name>A0A1D2JAF9_PARBR</name>
<dbReference type="VEuPathDB" id="FungiDB:PABG_06032"/>
<reference evidence="2 3" key="1">
    <citation type="submission" date="2016-06" db="EMBL/GenBank/DDBJ databases">
        <authorList>
            <person name="Kjaerup R.B."/>
            <person name="Dalgaard T.S."/>
            <person name="Juul-Madsen H.R."/>
        </authorList>
    </citation>
    <scope>NUCLEOTIDE SEQUENCE [LARGE SCALE GENOMIC DNA]</scope>
    <source>
        <strain evidence="2 3">Pb300</strain>
    </source>
</reference>
<feature type="compositionally biased region" description="Polar residues" evidence="1">
    <location>
        <begin position="520"/>
        <end position="534"/>
    </location>
</feature>
<protein>
    <submittedName>
        <fullName evidence="2">Uncharacterized protein</fullName>
    </submittedName>
</protein>
<sequence>MLKPSFSDPLKYLPGTSIQWGLPLKDHAVAREKLALQPGKCCVLICLLFDGFCYCAGDCELLTNWWPPSGPKEAESLLLAGAEKKLATHGCSLFGIVEMKIDTYIAYTVTGQWRGKFLDFACYGNRKVLQPYLNKAASYIRDSALSTARTLISESGYSTGGRAISKLRSFPWPDPGSFLLIFFHPFSACSIQYLPLLNSSAEAMDSSSTTLITFLVRTPPNTSFVKLLGSWDNFTRAYPMERDSRIGKGYWKGCHTFTNIICDGEINALPPGRDGGLRMGGTYWYYYLIDNEVEFFNEAEPVTTSCPLLPGQPLNVLNVPIHLPSTESFHTRDTNHVSQVIGHETMNPDDKYMNPRPPPRPTLPRLTTSPAMLMRSDYALTPTLSAGSSLSPAHGRSVSHPRAITSRRRFRIGGKLSLDLKISINPSTKPNSLRSSIMNVASPRFGRNNENRGRQPRDWAKYLIVKVPGVELNSNSYSSNSSPMWSPASNLNKLLPHPAGGYMSSEQSNQDNSLRESRGPSPSNTTLTFNNSSLHGLGPKETERPQWRPLDAYRDSILQQSTPRFIPRWESRGDTWAPDISSPLDLYEKRLPTLPNSPTSALDSELHSTGEEHLPISEEEYLQSHFSDFTAESPDDSCSPDSLQPGGSRFSEYSTDTDDASPFSMTSASTINSYGTFSPTTNEDKEIAFEVALANPPPQAISSQNSMQQCPSSTSNYCPEDVDKSSLYISKTPSEDDGSGRPTPNRDTNPRRKSIDKSPATPSWKHLILKHNNYSPNTNSSIMEDNFNNSNLPTPRPKPTNDQDHRMKNDKHAMTPCCGVRQGLQNPYFDSAMQELMNELGYLGDIIQDNAVKSY</sequence>
<dbReference type="PANTHER" id="PTHR40625">
    <property type="entry name" value="GTP-BINDING PROTEIN ESDC-RELATED"/>
    <property type="match status" value="1"/>
</dbReference>
<accession>A0A1D2JAF9</accession>
<proteinExistence type="predicted"/>
<feature type="region of interest" description="Disordered" evidence="1">
    <location>
        <begin position="629"/>
        <end position="664"/>
    </location>
</feature>
<feature type="region of interest" description="Disordered" evidence="1">
    <location>
        <begin position="496"/>
        <end position="548"/>
    </location>
</feature>
<evidence type="ECO:0000313" key="3">
    <source>
        <dbReference type="Proteomes" id="UP000242814"/>
    </source>
</evidence>
<feature type="compositionally biased region" description="Basic and acidic residues" evidence="1">
    <location>
        <begin position="538"/>
        <end position="548"/>
    </location>
</feature>
<feature type="compositionally biased region" description="Polar residues" evidence="1">
    <location>
        <begin position="772"/>
        <end position="793"/>
    </location>
</feature>